<dbReference type="EMBL" id="CP022347">
    <property type="protein sequence ID" value="ASQ29910.1"/>
    <property type="molecule type" value="Genomic_DNA"/>
</dbReference>
<dbReference type="InterPro" id="IPR014729">
    <property type="entry name" value="Rossmann-like_a/b/a_fold"/>
</dbReference>
<dbReference type="GO" id="GO:0004781">
    <property type="term" value="F:sulfate adenylyltransferase (ATP) activity"/>
    <property type="evidence" value="ECO:0007669"/>
    <property type="project" value="UniProtKB-EC"/>
</dbReference>
<dbReference type="PANTHER" id="PTHR43509">
    <property type="match status" value="1"/>
</dbReference>
<evidence type="ECO:0000256" key="1">
    <source>
        <dbReference type="ARBA" id="ARBA00005048"/>
    </source>
</evidence>
<dbReference type="Gene3D" id="3.40.50.620">
    <property type="entry name" value="HUPs"/>
    <property type="match status" value="1"/>
</dbReference>
<dbReference type="InterPro" id="IPR015947">
    <property type="entry name" value="PUA-like_sf"/>
</dbReference>
<dbReference type="PANTHER" id="PTHR43509:SF1">
    <property type="entry name" value="SULFATE ADENYLYLTRANSFERASE"/>
    <property type="match status" value="1"/>
</dbReference>
<dbReference type="OrthoDB" id="9804504at2"/>
<comment type="pathway">
    <text evidence="1">Sulfur metabolism; hydrogen sulfide biosynthesis; sulfite from sulfate: step 1/3.</text>
</comment>
<proteinExistence type="predicted"/>
<sequence>MDLQRKNKSINISKSEFETMCLIKEGMLGTCTHLMGKKERDELFKNNASSQFPYPFTFYSVENESTIKASKIGDTLNLICEDKLVGSISIKDKFKNNKSIVDIFTPNSCDIQELGDTCIGGELELFNSSIKKIKDSFNQRRKELNAQNITAIITSLDPLHKGHERIFRWAIDKADLLVLFLIESFDKDGLDFELKMNCLNALIKNYLPADRIFIFPLKDINIFHSHLNPLLEAIIAKSLGCNKLIVGQKHTGLGMFFDNNRAKTVLDDFIKHCDMNVVVLPELVFCEECKSIVTTKSCPHGSHHHIKFNDSSLRQLLKLGIIPPTLFMRAEISSIILSKFFPNRFKNMQKIYNNLFANNGILEQKKDDDFYHQLLKLYQITHTV</sequence>
<dbReference type="KEGG" id="cavi:CAV_0238"/>
<dbReference type="EC" id="2.7.7.4" evidence="3"/>
<accession>A0A222MWA7</accession>
<feature type="domain" description="Sulphate adenylyltransferase catalytic" evidence="2">
    <location>
        <begin position="136"/>
        <end position="338"/>
    </location>
</feature>
<evidence type="ECO:0000313" key="3">
    <source>
        <dbReference type="EMBL" id="ASQ29910.1"/>
    </source>
</evidence>
<dbReference type="Gene3D" id="3.10.400.10">
    <property type="entry name" value="Sulfate adenylyltransferase"/>
    <property type="match status" value="1"/>
</dbReference>
<dbReference type="SUPFAM" id="SSF52374">
    <property type="entry name" value="Nucleotidylyl transferase"/>
    <property type="match status" value="1"/>
</dbReference>
<gene>
    <name evidence="3" type="primary">sat</name>
    <name evidence="3" type="ORF">CAV_0238</name>
</gene>
<keyword evidence="3" id="KW-0808">Transferase</keyword>
<protein>
    <submittedName>
        <fullName evidence="3">Sulfate adenylyltransferase</fullName>
        <ecNumber evidence="3">2.7.7.4</ecNumber>
    </submittedName>
</protein>
<dbReference type="SUPFAM" id="SSF88697">
    <property type="entry name" value="PUA domain-like"/>
    <property type="match status" value="1"/>
</dbReference>
<evidence type="ECO:0000259" key="2">
    <source>
        <dbReference type="Pfam" id="PF01747"/>
    </source>
</evidence>
<dbReference type="RefSeq" id="WP_094752794.1">
    <property type="nucleotide sequence ID" value="NZ_CP022347.1"/>
</dbReference>
<organism evidence="3 4">
    <name type="scientific">Campylobacter avium LMG 24591</name>
    <dbReference type="NCBI Taxonomy" id="522484"/>
    <lineage>
        <taxon>Bacteria</taxon>
        <taxon>Pseudomonadati</taxon>
        <taxon>Campylobacterota</taxon>
        <taxon>Epsilonproteobacteria</taxon>
        <taxon>Campylobacterales</taxon>
        <taxon>Campylobacteraceae</taxon>
        <taxon>Campylobacter</taxon>
    </lineage>
</organism>
<keyword evidence="4" id="KW-1185">Reference proteome</keyword>
<evidence type="ECO:0000313" key="4">
    <source>
        <dbReference type="Proteomes" id="UP000201169"/>
    </source>
</evidence>
<keyword evidence="3" id="KW-0548">Nucleotidyltransferase</keyword>
<name>A0A222MWA7_9BACT</name>
<reference evidence="3 4" key="1">
    <citation type="submission" date="2017-07" db="EMBL/GenBank/DDBJ databases">
        <title>Analysis of two Campylobacter avium genomes and identification of a novel hippuricase gene.</title>
        <authorList>
            <person name="Miller W.G."/>
            <person name="Chapman M.H."/>
            <person name="Yee E."/>
            <person name="Revez J."/>
            <person name="Bono J.L."/>
            <person name="Rossi M."/>
        </authorList>
    </citation>
    <scope>NUCLEOTIDE SEQUENCE [LARGE SCALE GENOMIC DNA]</scope>
    <source>
        <strain evidence="3 4">LMG 24591</strain>
    </source>
</reference>
<dbReference type="InterPro" id="IPR024951">
    <property type="entry name" value="Sulfurylase_cat_dom"/>
</dbReference>
<dbReference type="Pfam" id="PF01747">
    <property type="entry name" value="ATP-sulfurylase"/>
    <property type="match status" value="1"/>
</dbReference>
<dbReference type="Proteomes" id="UP000201169">
    <property type="component" value="Chromosome"/>
</dbReference>
<dbReference type="AlphaFoldDB" id="A0A222MWA7"/>